<protein>
    <submittedName>
        <fullName evidence="5">Connectin</fullName>
    </submittedName>
</protein>
<organism evidence="4 5">
    <name type="scientific">Agrilus planipennis</name>
    <name type="common">Emerald ash borer</name>
    <name type="synonym">Agrilus marcopoli</name>
    <dbReference type="NCBI Taxonomy" id="224129"/>
    <lineage>
        <taxon>Eukaryota</taxon>
        <taxon>Metazoa</taxon>
        <taxon>Ecdysozoa</taxon>
        <taxon>Arthropoda</taxon>
        <taxon>Hexapoda</taxon>
        <taxon>Insecta</taxon>
        <taxon>Pterygota</taxon>
        <taxon>Neoptera</taxon>
        <taxon>Endopterygota</taxon>
        <taxon>Coleoptera</taxon>
        <taxon>Polyphaga</taxon>
        <taxon>Elateriformia</taxon>
        <taxon>Buprestoidea</taxon>
        <taxon>Buprestidae</taxon>
        <taxon>Agrilinae</taxon>
        <taxon>Agrilus</taxon>
    </lineage>
</organism>
<dbReference type="FunFam" id="3.80.10.10:FF:001360">
    <property type="entry name" value="Uncharacterized protein"/>
    <property type="match status" value="1"/>
</dbReference>
<keyword evidence="4" id="KW-1185">Reference proteome</keyword>
<dbReference type="InParanoid" id="A0A7F5RAD4"/>
<dbReference type="OrthoDB" id="27267at2759"/>
<dbReference type="SMART" id="SM00369">
    <property type="entry name" value="LRR_TYP"/>
    <property type="match status" value="8"/>
</dbReference>
<dbReference type="PROSITE" id="PS51450">
    <property type="entry name" value="LRR"/>
    <property type="match status" value="2"/>
</dbReference>
<name>A0A7F5RAD4_AGRPL</name>
<proteinExistence type="predicted"/>
<evidence type="ECO:0000256" key="3">
    <source>
        <dbReference type="SAM" id="SignalP"/>
    </source>
</evidence>
<evidence type="ECO:0000313" key="5">
    <source>
        <dbReference type="RefSeq" id="XP_025832932.1"/>
    </source>
</evidence>
<dbReference type="KEGG" id="apln:108742700"/>
<dbReference type="RefSeq" id="XP_025832932.1">
    <property type="nucleotide sequence ID" value="XM_025977147.1"/>
</dbReference>
<dbReference type="InterPro" id="IPR032675">
    <property type="entry name" value="LRR_dom_sf"/>
</dbReference>
<accession>A0A7F5RAD4</accession>
<dbReference type="GeneID" id="108742700"/>
<evidence type="ECO:0000256" key="1">
    <source>
        <dbReference type="ARBA" id="ARBA00022614"/>
    </source>
</evidence>
<dbReference type="Proteomes" id="UP000192223">
    <property type="component" value="Unplaced"/>
</dbReference>
<dbReference type="PANTHER" id="PTHR24366:SF96">
    <property type="entry name" value="LEUCINE RICH REPEAT CONTAINING 53"/>
    <property type="match status" value="1"/>
</dbReference>
<dbReference type="Gene3D" id="3.80.10.10">
    <property type="entry name" value="Ribonuclease Inhibitor"/>
    <property type="match status" value="1"/>
</dbReference>
<dbReference type="SUPFAM" id="SSF52058">
    <property type="entry name" value="L domain-like"/>
    <property type="match status" value="1"/>
</dbReference>
<evidence type="ECO:0000256" key="2">
    <source>
        <dbReference type="ARBA" id="ARBA00022737"/>
    </source>
</evidence>
<dbReference type="InterPro" id="IPR003591">
    <property type="entry name" value="Leu-rich_rpt_typical-subtyp"/>
</dbReference>
<dbReference type="InterPro" id="IPR001611">
    <property type="entry name" value="Leu-rich_rpt"/>
</dbReference>
<evidence type="ECO:0000313" key="4">
    <source>
        <dbReference type="Proteomes" id="UP000192223"/>
    </source>
</evidence>
<reference evidence="5" key="1">
    <citation type="submission" date="2025-08" db="UniProtKB">
        <authorList>
            <consortium name="RefSeq"/>
        </authorList>
    </citation>
    <scope>IDENTIFICATION</scope>
    <source>
        <tissue evidence="5">Entire body</tissue>
    </source>
</reference>
<gene>
    <name evidence="5" type="primary">LOC108742700</name>
</gene>
<dbReference type="AlphaFoldDB" id="A0A7F5RAD4"/>
<feature type="signal peptide" evidence="3">
    <location>
        <begin position="1"/>
        <end position="23"/>
    </location>
</feature>
<feature type="chain" id="PRO_5028935451" evidence="3">
    <location>
        <begin position="24"/>
        <end position="485"/>
    </location>
</feature>
<keyword evidence="3" id="KW-0732">Signal</keyword>
<keyword evidence="2" id="KW-0677">Repeat</keyword>
<keyword evidence="1" id="KW-0433">Leucine-rich repeat</keyword>
<dbReference type="Pfam" id="PF13855">
    <property type="entry name" value="LRR_8"/>
    <property type="match status" value="2"/>
</dbReference>
<dbReference type="PANTHER" id="PTHR24366">
    <property type="entry name" value="IG(IMMUNOGLOBULIN) AND LRR(LEUCINE RICH REPEAT) DOMAINS"/>
    <property type="match status" value="1"/>
</dbReference>
<sequence>MKYSTRLIVVLYILASLSSTCLSIKTRKAKEPKREKNNTHQVGFSNLCTIEDNTAAFRCFCHGGTAPGNVTNTECWIFGSLAKDHEVWFLFSSQPRLTELKIIVRPDGQLGFIPTKALEYLKDLKRLMISYGNVDVIHPYAFANLTELRELTLPRSQIANLDHHAVAHLPNLTEINFNENRIYQLQKDVFVDLPNLQKLTINHNNLSFIQEGAFRYLSHLVELEMKDNFITVLTKDTFTGLSELKRLDLSFNNISRLGDLTFAELWVLEELILERNDIEFISDRAFAGLTHLRKLDLGHNNLTTLVNNVFDGIPAIYFLDLRYNHLQTITFENARPIMHNLRNRTTYFYIQDNDFVCDCRLKWMYGLYNETKSDRVKEVLKDLTCYLEDIQEETYDNNDDNYVFDDNYVTASIEELRDPFIRRLLHIPPNELPCPQKIKNPTEIPRYPDKTPAYAEINSIGRCSTTSLLPLFIYAIATTVDRIIT</sequence>